<gene>
    <name evidence="5" type="ORF">CALMAC_LOCUS3705</name>
</gene>
<evidence type="ECO:0000256" key="1">
    <source>
        <dbReference type="ARBA" id="ARBA00004123"/>
    </source>
</evidence>
<dbReference type="Pfam" id="PF00638">
    <property type="entry name" value="Ran_BP1"/>
    <property type="match status" value="1"/>
</dbReference>
<feature type="region of interest" description="Disordered" evidence="3">
    <location>
        <begin position="113"/>
        <end position="138"/>
    </location>
</feature>
<evidence type="ECO:0000259" key="4">
    <source>
        <dbReference type="PROSITE" id="PS50196"/>
    </source>
</evidence>
<feature type="region of interest" description="Disordered" evidence="3">
    <location>
        <begin position="191"/>
        <end position="247"/>
    </location>
</feature>
<evidence type="ECO:0000256" key="2">
    <source>
        <dbReference type="ARBA" id="ARBA00023242"/>
    </source>
</evidence>
<evidence type="ECO:0000313" key="5">
    <source>
        <dbReference type="EMBL" id="VEN39010.1"/>
    </source>
</evidence>
<evidence type="ECO:0000256" key="3">
    <source>
        <dbReference type="SAM" id="MobiDB-lite"/>
    </source>
</evidence>
<feature type="compositionally biased region" description="Polar residues" evidence="3">
    <location>
        <begin position="198"/>
        <end position="211"/>
    </location>
</feature>
<dbReference type="Proteomes" id="UP000410492">
    <property type="component" value="Unassembled WGS sequence"/>
</dbReference>
<keyword evidence="2" id="KW-0539">Nucleus</keyword>
<evidence type="ECO:0000313" key="6">
    <source>
        <dbReference type="Proteomes" id="UP000410492"/>
    </source>
</evidence>
<feature type="domain" description="RanBD1" evidence="4">
    <location>
        <begin position="252"/>
        <end position="391"/>
    </location>
</feature>
<feature type="region of interest" description="Disordered" evidence="3">
    <location>
        <begin position="62"/>
        <end position="82"/>
    </location>
</feature>
<dbReference type="PANTHER" id="PTHR23138:SF142">
    <property type="entry name" value="RAN-BINDING PROTEIN 3B-RELATED"/>
    <property type="match status" value="1"/>
</dbReference>
<dbReference type="OrthoDB" id="10250354at2759"/>
<dbReference type="AlphaFoldDB" id="A0A653BU38"/>
<feature type="region of interest" description="Disordered" evidence="3">
    <location>
        <begin position="1"/>
        <end position="44"/>
    </location>
</feature>
<feature type="compositionally biased region" description="Basic and acidic residues" evidence="3">
    <location>
        <begin position="117"/>
        <end position="133"/>
    </location>
</feature>
<reference evidence="5 6" key="1">
    <citation type="submission" date="2019-01" db="EMBL/GenBank/DDBJ databases">
        <authorList>
            <person name="Sayadi A."/>
        </authorList>
    </citation>
    <scope>NUCLEOTIDE SEQUENCE [LARGE SCALE GENOMIC DNA]</scope>
</reference>
<dbReference type="PANTHER" id="PTHR23138">
    <property type="entry name" value="RAN BINDING PROTEIN"/>
    <property type="match status" value="1"/>
</dbReference>
<dbReference type="GO" id="GO:0005634">
    <property type="term" value="C:nucleus"/>
    <property type="evidence" value="ECO:0007669"/>
    <property type="project" value="UniProtKB-SubCell"/>
</dbReference>
<dbReference type="Gene3D" id="2.30.29.30">
    <property type="entry name" value="Pleckstrin-homology domain (PH domain)/Phosphotyrosine-binding domain (PTB)"/>
    <property type="match status" value="1"/>
</dbReference>
<dbReference type="EMBL" id="CAACVG010005213">
    <property type="protein sequence ID" value="VEN39010.1"/>
    <property type="molecule type" value="Genomic_DNA"/>
</dbReference>
<comment type="subcellular location">
    <subcellularLocation>
        <location evidence="1">Nucleus</location>
    </subcellularLocation>
</comment>
<dbReference type="InterPro" id="IPR011993">
    <property type="entry name" value="PH-like_dom_sf"/>
</dbReference>
<keyword evidence="6" id="KW-1185">Reference proteome</keyword>
<name>A0A653BU38_CALMS</name>
<organism evidence="5 6">
    <name type="scientific">Callosobruchus maculatus</name>
    <name type="common">Southern cowpea weevil</name>
    <name type="synonym">Pulse bruchid</name>
    <dbReference type="NCBI Taxonomy" id="64391"/>
    <lineage>
        <taxon>Eukaryota</taxon>
        <taxon>Metazoa</taxon>
        <taxon>Ecdysozoa</taxon>
        <taxon>Arthropoda</taxon>
        <taxon>Hexapoda</taxon>
        <taxon>Insecta</taxon>
        <taxon>Pterygota</taxon>
        <taxon>Neoptera</taxon>
        <taxon>Endopterygota</taxon>
        <taxon>Coleoptera</taxon>
        <taxon>Polyphaga</taxon>
        <taxon>Cucujiformia</taxon>
        <taxon>Chrysomeloidea</taxon>
        <taxon>Chrysomelidae</taxon>
        <taxon>Bruchinae</taxon>
        <taxon>Bruchini</taxon>
        <taxon>Callosobruchus</taxon>
    </lineage>
</organism>
<dbReference type="GO" id="GO:0006611">
    <property type="term" value="P:protein export from nucleus"/>
    <property type="evidence" value="ECO:0007669"/>
    <property type="project" value="TreeGrafter"/>
</dbReference>
<protein>
    <recommendedName>
        <fullName evidence="4">RanBD1 domain-containing protein</fullName>
    </recommendedName>
</protein>
<dbReference type="InterPro" id="IPR045255">
    <property type="entry name" value="RanBP1-like"/>
</dbReference>
<sequence>MSESENSKTDNIIKPSNLQPPIIMKIDEPAEEHDKDEMEDNDRNNCLVNKKEEFRMCSPTFSLTTRSTSNPFASTQTKTSSKSILKMSQLNVNTSSTSSKPFALKPSQLNSLTSKLNSDKSNIDKIGNGDKQKNQVNGDAPKFVPLVVEAKSKSVPSQPSASGTKTPTAAATVASSSFVFGENLQARVVAGEGKGDAPSTSTNTNGTSEMLFSSVVKKDVKPDSTSKEKEGKTLSESAREYEESRSNKRKYEEVEVITGEENERNILNISCKLFSFDNATSNWQERGRGTLRLNDFDIDSETGSRLVFRTAGSLRVILNTKIWAEMTIDKASEKSIRLTALDASGDVKVFLIMASNDDASKLYYYLQTRLEREINAQKRKKVENMEENEAEVN</sequence>
<proteinExistence type="predicted"/>
<dbReference type="PROSITE" id="PS50196">
    <property type="entry name" value="RANBD1"/>
    <property type="match status" value="1"/>
</dbReference>
<dbReference type="SMART" id="SM00160">
    <property type="entry name" value="RanBD"/>
    <property type="match status" value="1"/>
</dbReference>
<feature type="compositionally biased region" description="Basic and acidic residues" evidence="3">
    <location>
        <begin position="25"/>
        <end position="36"/>
    </location>
</feature>
<accession>A0A653BU38</accession>
<feature type="compositionally biased region" description="Basic and acidic residues" evidence="3">
    <location>
        <begin position="216"/>
        <end position="247"/>
    </location>
</feature>
<dbReference type="InterPro" id="IPR000156">
    <property type="entry name" value="Ran_bind_dom"/>
</dbReference>
<dbReference type="CDD" id="cd13180">
    <property type="entry name" value="RanBD_RanBP3"/>
    <property type="match status" value="1"/>
</dbReference>
<dbReference type="SUPFAM" id="SSF50729">
    <property type="entry name" value="PH domain-like"/>
    <property type="match status" value="1"/>
</dbReference>